<evidence type="ECO:0000313" key="2">
    <source>
        <dbReference type="Proteomes" id="UP000299102"/>
    </source>
</evidence>
<dbReference type="AlphaFoldDB" id="A0A4C1T7B2"/>
<accession>A0A4C1T7B2</accession>
<sequence length="66" mass="7170">MRHKPNAEADRASLLFRALARTLGSGGDVSKAQPRRYYEEVAPPVAVAQPGAGRSSTALRDFDTWV</sequence>
<dbReference type="EMBL" id="BGZK01000039">
    <property type="protein sequence ID" value="GBP10024.1"/>
    <property type="molecule type" value="Genomic_DNA"/>
</dbReference>
<evidence type="ECO:0000313" key="1">
    <source>
        <dbReference type="EMBL" id="GBP10024.1"/>
    </source>
</evidence>
<organism evidence="1 2">
    <name type="scientific">Eumeta variegata</name>
    <name type="common">Bagworm moth</name>
    <name type="synonym">Eumeta japonica</name>
    <dbReference type="NCBI Taxonomy" id="151549"/>
    <lineage>
        <taxon>Eukaryota</taxon>
        <taxon>Metazoa</taxon>
        <taxon>Ecdysozoa</taxon>
        <taxon>Arthropoda</taxon>
        <taxon>Hexapoda</taxon>
        <taxon>Insecta</taxon>
        <taxon>Pterygota</taxon>
        <taxon>Neoptera</taxon>
        <taxon>Endopterygota</taxon>
        <taxon>Lepidoptera</taxon>
        <taxon>Glossata</taxon>
        <taxon>Ditrysia</taxon>
        <taxon>Tineoidea</taxon>
        <taxon>Psychidae</taxon>
        <taxon>Oiketicinae</taxon>
        <taxon>Eumeta</taxon>
    </lineage>
</organism>
<keyword evidence="2" id="KW-1185">Reference proteome</keyword>
<gene>
    <name evidence="1" type="ORF">EVAR_77473_1</name>
</gene>
<comment type="caution">
    <text evidence="1">The sequence shown here is derived from an EMBL/GenBank/DDBJ whole genome shotgun (WGS) entry which is preliminary data.</text>
</comment>
<reference evidence="1 2" key="1">
    <citation type="journal article" date="2019" name="Commun. Biol.">
        <title>The bagworm genome reveals a unique fibroin gene that provides high tensile strength.</title>
        <authorList>
            <person name="Kono N."/>
            <person name="Nakamura H."/>
            <person name="Ohtoshi R."/>
            <person name="Tomita M."/>
            <person name="Numata K."/>
            <person name="Arakawa K."/>
        </authorList>
    </citation>
    <scope>NUCLEOTIDE SEQUENCE [LARGE SCALE GENOMIC DNA]</scope>
</reference>
<name>A0A4C1T7B2_EUMVA</name>
<protein>
    <submittedName>
        <fullName evidence="1">Uncharacterized protein</fullName>
    </submittedName>
</protein>
<dbReference type="Proteomes" id="UP000299102">
    <property type="component" value="Unassembled WGS sequence"/>
</dbReference>
<proteinExistence type="predicted"/>